<comment type="catalytic activity">
    <reaction evidence="7">
        <text>DNA(n) + a 2'-deoxyribonucleoside 5'-triphosphate = DNA(n+1) + diphosphate</text>
        <dbReference type="Rhea" id="RHEA:22508"/>
        <dbReference type="Rhea" id="RHEA-COMP:17339"/>
        <dbReference type="Rhea" id="RHEA-COMP:17340"/>
        <dbReference type="ChEBI" id="CHEBI:33019"/>
        <dbReference type="ChEBI" id="CHEBI:61560"/>
        <dbReference type="ChEBI" id="CHEBI:173112"/>
        <dbReference type="EC" id="2.7.7.7"/>
    </reaction>
</comment>
<feature type="domain" description="DNA polymerase III delta subunit-like C-terminal" evidence="8">
    <location>
        <begin position="188"/>
        <end position="296"/>
    </location>
</feature>
<dbReference type="InterPro" id="IPR005790">
    <property type="entry name" value="DNA_polIII_delta"/>
</dbReference>
<dbReference type="GO" id="GO:0003887">
    <property type="term" value="F:DNA-directed DNA polymerase activity"/>
    <property type="evidence" value="ECO:0007669"/>
    <property type="project" value="UniProtKB-KW"/>
</dbReference>
<dbReference type="Gene3D" id="3.40.50.300">
    <property type="entry name" value="P-loop containing nucleotide triphosphate hydrolases"/>
    <property type="match status" value="1"/>
</dbReference>
<dbReference type="AlphaFoldDB" id="A0A955I7I9"/>
<dbReference type="NCBIfam" id="TIGR01128">
    <property type="entry name" value="holA"/>
    <property type="match status" value="1"/>
</dbReference>
<dbReference type="SUPFAM" id="SSF48019">
    <property type="entry name" value="post-AAA+ oligomerization domain-like"/>
    <property type="match status" value="1"/>
</dbReference>
<evidence type="ECO:0000259" key="8">
    <source>
        <dbReference type="Pfam" id="PF21694"/>
    </source>
</evidence>
<dbReference type="Gene3D" id="1.10.8.60">
    <property type="match status" value="1"/>
</dbReference>
<protein>
    <recommendedName>
        <fullName evidence="1">DNA-directed DNA polymerase</fullName>
        <ecNumber evidence="1">2.7.7.7</ecNumber>
    </recommendedName>
</protein>
<evidence type="ECO:0000256" key="7">
    <source>
        <dbReference type="ARBA" id="ARBA00049244"/>
    </source>
</evidence>
<evidence type="ECO:0000256" key="5">
    <source>
        <dbReference type="ARBA" id="ARBA00022932"/>
    </source>
</evidence>
<reference evidence="9" key="2">
    <citation type="journal article" date="2021" name="Microbiome">
        <title>Successional dynamics and alternative stable states in a saline activated sludge microbial community over 9 years.</title>
        <authorList>
            <person name="Wang Y."/>
            <person name="Ye J."/>
            <person name="Ju F."/>
            <person name="Liu L."/>
            <person name="Boyd J.A."/>
            <person name="Deng Y."/>
            <person name="Parks D.H."/>
            <person name="Jiang X."/>
            <person name="Yin X."/>
            <person name="Woodcroft B.J."/>
            <person name="Tyson G.W."/>
            <person name="Hugenholtz P."/>
            <person name="Polz M.F."/>
            <person name="Zhang T."/>
        </authorList>
    </citation>
    <scope>NUCLEOTIDE SEQUENCE</scope>
    <source>
        <strain evidence="9">HKST-UBA12</strain>
    </source>
</reference>
<evidence type="ECO:0000256" key="6">
    <source>
        <dbReference type="ARBA" id="ARBA00034754"/>
    </source>
</evidence>
<dbReference type="Proteomes" id="UP000760819">
    <property type="component" value="Unassembled WGS sequence"/>
</dbReference>
<keyword evidence="3 9" id="KW-0548">Nucleotidyltransferase</keyword>
<evidence type="ECO:0000313" key="9">
    <source>
        <dbReference type="EMBL" id="MCA9379334.1"/>
    </source>
</evidence>
<keyword evidence="5" id="KW-0239">DNA-directed DNA polymerase</keyword>
<gene>
    <name evidence="9" type="primary">holA</name>
    <name evidence="9" type="ORF">KC640_02810</name>
</gene>
<comment type="caution">
    <text evidence="9">The sequence shown here is derived from an EMBL/GenBank/DDBJ whole genome shotgun (WGS) entry which is preliminary data.</text>
</comment>
<dbReference type="SUPFAM" id="SSF52540">
    <property type="entry name" value="P-loop containing nucleoside triphosphate hydrolases"/>
    <property type="match status" value="1"/>
</dbReference>
<dbReference type="InterPro" id="IPR027417">
    <property type="entry name" value="P-loop_NTPase"/>
</dbReference>
<reference evidence="9" key="1">
    <citation type="submission" date="2020-04" db="EMBL/GenBank/DDBJ databases">
        <authorList>
            <person name="Zhang T."/>
        </authorList>
    </citation>
    <scope>NUCLEOTIDE SEQUENCE</scope>
    <source>
        <strain evidence="9">HKST-UBA12</strain>
    </source>
</reference>
<evidence type="ECO:0000256" key="4">
    <source>
        <dbReference type="ARBA" id="ARBA00022705"/>
    </source>
</evidence>
<accession>A0A955I7I9</accession>
<evidence type="ECO:0000313" key="10">
    <source>
        <dbReference type="Proteomes" id="UP000760819"/>
    </source>
</evidence>
<dbReference type="EC" id="2.7.7.7" evidence="1"/>
<evidence type="ECO:0000256" key="1">
    <source>
        <dbReference type="ARBA" id="ARBA00012417"/>
    </source>
</evidence>
<dbReference type="PANTHER" id="PTHR34388">
    <property type="entry name" value="DNA POLYMERASE III SUBUNIT DELTA"/>
    <property type="match status" value="1"/>
</dbReference>
<dbReference type="EMBL" id="JAGQLI010000146">
    <property type="protein sequence ID" value="MCA9379334.1"/>
    <property type="molecule type" value="Genomic_DNA"/>
</dbReference>
<dbReference type="GO" id="GO:0006261">
    <property type="term" value="P:DNA-templated DNA replication"/>
    <property type="evidence" value="ECO:0007669"/>
    <property type="project" value="TreeGrafter"/>
</dbReference>
<dbReference type="PANTHER" id="PTHR34388:SF1">
    <property type="entry name" value="DNA POLYMERASE III SUBUNIT DELTA"/>
    <property type="match status" value="1"/>
</dbReference>
<keyword evidence="2 9" id="KW-0808">Transferase</keyword>
<dbReference type="InterPro" id="IPR008921">
    <property type="entry name" value="DNA_pol3_clamp-load_cplx_C"/>
</dbReference>
<dbReference type="InterPro" id="IPR048466">
    <property type="entry name" value="DNA_pol3_delta-like_C"/>
</dbReference>
<name>A0A955I7I9_9BACT</name>
<dbReference type="GO" id="GO:0009360">
    <property type="term" value="C:DNA polymerase III complex"/>
    <property type="evidence" value="ECO:0007669"/>
    <property type="project" value="TreeGrafter"/>
</dbReference>
<proteinExistence type="inferred from homology"/>
<dbReference type="Pfam" id="PF21694">
    <property type="entry name" value="DNA_pol3_delta_C"/>
    <property type="match status" value="1"/>
</dbReference>
<keyword evidence="4" id="KW-0235">DNA replication</keyword>
<organism evidence="9 10">
    <name type="scientific">Candidatus Dojkabacteria bacterium</name>
    <dbReference type="NCBI Taxonomy" id="2099670"/>
    <lineage>
        <taxon>Bacteria</taxon>
        <taxon>Candidatus Dojkabacteria</taxon>
    </lineage>
</organism>
<dbReference type="Gene3D" id="1.20.272.10">
    <property type="match status" value="1"/>
</dbReference>
<sequence length="298" mass="33310">MQIYAGEDTYASYNAARQAARKLAARENLELLVLEASDTTPGQLAGYISGMSLFDSGKCVLLKRPAENSDVHSYLTDLGDSAGKLILWLDTKPDARTKLIKDAKKSGSLYDFPRLNENKLSLWITQRAKELELKWSHELTSLLLEFTAGDRWRIENELTKLQTFAQATDGEISPEILRQLIGAEVGGDIWKLLDGIGGPDKKVAVRELEKLLRYEDSSQYVIAMLAREIGLLARVKSSPDGSGLKLHPFVLEKTRKKASRYSWGKIKQLSLSLLRLDYKIKSGKIDPGLGLALYLLVW</sequence>
<evidence type="ECO:0000256" key="2">
    <source>
        <dbReference type="ARBA" id="ARBA00022679"/>
    </source>
</evidence>
<comment type="similarity">
    <text evidence="6">Belongs to the DNA polymerase HolA subunit family.</text>
</comment>
<dbReference type="GO" id="GO:0003677">
    <property type="term" value="F:DNA binding"/>
    <property type="evidence" value="ECO:0007669"/>
    <property type="project" value="InterPro"/>
</dbReference>
<evidence type="ECO:0000256" key="3">
    <source>
        <dbReference type="ARBA" id="ARBA00022695"/>
    </source>
</evidence>